<feature type="region of interest" description="Disordered" evidence="1">
    <location>
        <begin position="157"/>
        <end position="232"/>
    </location>
</feature>
<reference evidence="3" key="1">
    <citation type="journal article" date="2019" name="Int. J. Syst. Evol. Microbiol.">
        <title>The Global Catalogue of Microorganisms (GCM) 10K type strain sequencing project: providing services to taxonomists for standard genome sequencing and annotation.</title>
        <authorList>
            <consortium name="The Broad Institute Genomics Platform"/>
            <consortium name="The Broad Institute Genome Sequencing Center for Infectious Disease"/>
            <person name="Wu L."/>
            <person name="Ma J."/>
        </authorList>
    </citation>
    <scope>NUCLEOTIDE SEQUENCE [LARGE SCALE GENOMIC DNA]</scope>
    <source>
        <strain evidence="3">JCM 18081</strain>
    </source>
</reference>
<dbReference type="Proteomes" id="UP001501265">
    <property type="component" value="Unassembled WGS sequence"/>
</dbReference>
<name>A0ABP9CL31_9ACTN</name>
<feature type="region of interest" description="Disordered" evidence="1">
    <location>
        <begin position="118"/>
        <end position="140"/>
    </location>
</feature>
<evidence type="ECO:0000313" key="2">
    <source>
        <dbReference type="EMBL" id="GAA4811554.1"/>
    </source>
</evidence>
<keyword evidence="3" id="KW-1185">Reference proteome</keyword>
<evidence type="ECO:0000256" key="1">
    <source>
        <dbReference type="SAM" id="MobiDB-lite"/>
    </source>
</evidence>
<dbReference type="EMBL" id="BAABIG010000052">
    <property type="protein sequence ID" value="GAA4811554.1"/>
    <property type="molecule type" value="Genomic_DNA"/>
</dbReference>
<feature type="region of interest" description="Disordered" evidence="1">
    <location>
        <begin position="1"/>
        <end position="23"/>
    </location>
</feature>
<proteinExistence type="predicted"/>
<comment type="caution">
    <text evidence="2">The sequence shown here is derived from an EMBL/GenBank/DDBJ whole genome shotgun (WGS) entry which is preliminary data.</text>
</comment>
<accession>A0ABP9CL31</accession>
<feature type="compositionally biased region" description="Low complexity" evidence="1">
    <location>
        <begin position="203"/>
        <end position="214"/>
    </location>
</feature>
<evidence type="ECO:0000313" key="3">
    <source>
        <dbReference type="Proteomes" id="UP001501265"/>
    </source>
</evidence>
<sequence>MLVGRRQHVGDAVVPGGDQGLGEDVGGRLRLHLGQSPLPVGGGQQPRPVLPELHVTGEFRSGEQLAGRAQVVLADAQHGGGAQGGGQYTVHEQCRAVQPAAGQRPADEDRAARVARLQRGEEPFPVDGVHADRVPGPGARHEEVGDALLLQRGDDQAQVGGGRLHGGEPGDDPSVEPLAPHRHRTQDRVRDRRPAPPSHGTELPDLLGGLPLDPWFHPPGKGTHGHVLNSSS</sequence>
<organism evidence="2 3">
    <name type="scientific">Streptomyces ziwulingensis</name>
    <dbReference type="NCBI Taxonomy" id="1045501"/>
    <lineage>
        <taxon>Bacteria</taxon>
        <taxon>Bacillati</taxon>
        <taxon>Actinomycetota</taxon>
        <taxon>Actinomycetes</taxon>
        <taxon>Kitasatosporales</taxon>
        <taxon>Streptomycetaceae</taxon>
        <taxon>Streptomyces</taxon>
    </lineage>
</organism>
<gene>
    <name evidence="2" type="ORF">GCM10023220_48220</name>
</gene>
<protein>
    <submittedName>
        <fullName evidence="2">Uncharacterized protein</fullName>
    </submittedName>
</protein>
<feature type="compositionally biased region" description="Basic and acidic residues" evidence="1">
    <location>
        <begin position="129"/>
        <end position="140"/>
    </location>
</feature>